<evidence type="ECO:0000256" key="1">
    <source>
        <dbReference type="ARBA" id="ARBA00023015"/>
    </source>
</evidence>
<keyword evidence="2" id="KW-0238">DNA-binding</keyword>
<dbReference type="SUPFAM" id="SSF81923">
    <property type="entry name" value="Double Clp-N motif"/>
    <property type="match status" value="1"/>
</dbReference>
<reference evidence="5" key="3">
    <citation type="submission" date="2020-02" db="EMBL/GenBank/DDBJ databases">
        <authorList>
            <person name="Sarangi A.N."/>
            <person name="Ghosh S."/>
            <person name="Mukherjee M."/>
            <person name="Tripathy S."/>
        </authorList>
    </citation>
    <scope>NUCLEOTIDE SEQUENCE</scope>
    <source>
        <strain evidence="5">BDU141951</strain>
    </source>
</reference>
<keyword evidence="1" id="KW-0805">Transcription regulation</keyword>
<dbReference type="PROSITE" id="PS00552">
    <property type="entry name" value="HTH_MERR_1"/>
    <property type="match status" value="1"/>
</dbReference>
<dbReference type="PROSITE" id="PS51903">
    <property type="entry name" value="CLP_R"/>
    <property type="match status" value="1"/>
</dbReference>
<dbReference type="CDD" id="cd01106">
    <property type="entry name" value="HTH_TipAL-Mta"/>
    <property type="match status" value="1"/>
</dbReference>
<proteinExistence type="predicted"/>
<dbReference type="SUPFAM" id="SSF46955">
    <property type="entry name" value="Putative DNA-binding domain"/>
    <property type="match status" value="1"/>
</dbReference>
<reference evidence="5" key="2">
    <citation type="journal article" date="2015" name="Genome Announc.">
        <title>Draft Genome Sequence of Filamentous Marine Cyanobacterium Lyngbya confervoides Strain BDU141951.</title>
        <authorList>
            <person name="Chandrababunaidu M.M."/>
            <person name="Sen D."/>
            <person name="Tripathy S."/>
        </authorList>
    </citation>
    <scope>NUCLEOTIDE SEQUENCE</scope>
    <source>
        <strain evidence="5">BDU141951</strain>
    </source>
</reference>
<dbReference type="Pfam" id="PF02861">
    <property type="entry name" value="Clp_N"/>
    <property type="match status" value="1"/>
</dbReference>
<evidence type="ECO:0000256" key="2">
    <source>
        <dbReference type="ARBA" id="ARBA00023125"/>
    </source>
</evidence>
<dbReference type="Pfam" id="PF13411">
    <property type="entry name" value="MerR_1"/>
    <property type="match status" value="1"/>
</dbReference>
<protein>
    <submittedName>
        <fullName evidence="5">MerR family transcriptional regulator</fullName>
    </submittedName>
</protein>
<dbReference type="Gene3D" id="1.10.1780.10">
    <property type="entry name" value="Clp, N-terminal domain"/>
    <property type="match status" value="1"/>
</dbReference>
<dbReference type="InterPro" id="IPR004176">
    <property type="entry name" value="Clp_R_N"/>
</dbReference>
<keyword evidence="4" id="KW-0804">Transcription</keyword>
<dbReference type="EMBL" id="JTHE02000003">
    <property type="protein sequence ID" value="NEV67938.1"/>
    <property type="molecule type" value="Genomic_DNA"/>
</dbReference>
<name>A0A0C1Y6Q1_9CYAN</name>
<dbReference type="Gene3D" id="1.10.1660.10">
    <property type="match status" value="1"/>
</dbReference>
<gene>
    <name evidence="5" type="ORF">QQ91_012525</name>
</gene>
<evidence type="ECO:0000256" key="3">
    <source>
        <dbReference type="ARBA" id="ARBA00023159"/>
    </source>
</evidence>
<dbReference type="PANTHER" id="PTHR30204">
    <property type="entry name" value="REDOX-CYCLING DRUG-SENSING TRANSCRIPTIONAL ACTIVATOR SOXR"/>
    <property type="match status" value="1"/>
</dbReference>
<dbReference type="InterPro" id="IPR036628">
    <property type="entry name" value="Clp_N_dom_sf"/>
</dbReference>
<dbReference type="InterPro" id="IPR000551">
    <property type="entry name" value="MerR-type_HTH_dom"/>
</dbReference>
<dbReference type="AlphaFoldDB" id="A0A0C1Y6Q1"/>
<dbReference type="PRINTS" id="PR00040">
    <property type="entry name" value="HTHMERR"/>
</dbReference>
<dbReference type="SMART" id="SM00422">
    <property type="entry name" value="HTH_MERR"/>
    <property type="match status" value="1"/>
</dbReference>
<evidence type="ECO:0000313" key="5">
    <source>
        <dbReference type="EMBL" id="NEV67938.1"/>
    </source>
</evidence>
<dbReference type="GO" id="GO:0003677">
    <property type="term" value="F:DNA binding"/>
    <property type="evidence" value="ECO:0007669"/>
    <property type="project" value="UniProtKB-KW"/>
</dbReference>
<dbReference type="InterPro" id="IPR012925">
    <property type="entry name" value="TipAS_dom"/>
</dbReference>
<evidence type="ECO:0000256" key="4">
    <source>
        <dbReference type="ARBA" id="ARBA00023163"/>
    </source>
</evidence>
<sequence length="390" mass="43414">MSNLLQIGELAKQTGLSIRTLRYYDEIGLLVPSHRTEAEYRLYSEADIARLQQILSLRQLGFALKEIRECLENPEFSLPQVIDLHLARLQEQMAVSRSLFTQLSQLAQQLQTSQSVAVEDLMTTMETITMTQQYLTQEQHDLLAARLQQGQAEWQQFLTQARSQLAEGRNLNDPEVQQMAWQWRTSILEFVGGDLQLYEALTQLYQQAGAEAASWGTLDGPTLEYILKAVAMLSMREEFVGSTLGRLAPATQAVLTQGQSAMRNKLQIHDFMGTEGLLLGLLAVETSVAAQALGEQGVDFATAATLFRDWLADCATSPAEIPANMPFTPRAHRVLELAAQQAQQQGDDQITPEHLLLGILQEGETGGGMAMRVLQACQVDCDRLKQQLRP</sequence>
<comment type="caution">
    <text evidence="5">The sequence shown here is derived from an EMBL/GenBank/DDBJ whole genome shotgun (WGS) entry which is preliminary data.</text>
</comment>
<dbReference type="InterPro" id="IPR036244">
    <property type="entry name" value="TipA-like_antibiotic-bd"/>
</dbReference>
<keyword evidence="3" id="KW-0010">Activator</keyword>
<dbReference type="InterPro" id="IPR047057">
    <property type="entry name" value="MerR_fam"/>
</dbReference>
<dbReference type="SUPFAM" id="SSF89082">
    <property type="entry name" value="Antibiotic binding domain of TipA-like multidrug resistance regulators"/>
    <property type="match status" value="1"/>
</dbReference>
<dbReference type="PANTHER" id="PTHR30204:SF90">
    <property type="entry name" value="HTH-TYPE TRANSCRIPTIONAL ACTIVATOR MTA"/>
    <property type="match status" value="1"/>
</dbReference>
<dbReference type="InterPro" id="IPR009061">
    <property type="entry name" value="DNA-bd_dom_put_sf"/>
</dbReference>
<dbReference type="GO" id="GO:0003700">
    <property type="term" value="F:DNA-binding transcription factor activity"/>
    <property type="evidence" value="ECO:0007669"/>
    <property type="project" value="InterPro"/>
</dbReference>
<dbReference type="PROSITE" id="PS50937">
    <property type="entry name" value="HTH_MERR_2"/>
    <property type="match status" value="1"/>
</dbReference>
<dbReference type="Pfam" id="PF07739">
    <property type="entry name" value="TipAS"/>
    <property type="match status" value="1"/>
</dbReference>
<reference evidence="5" key="1">
    <citation type="submission" date="2014-11" db="EMBL/GenBank/DDBJ databases">
        <authorList>
            <person name="Malar M.C."/>
            <person name="Sen D."/>
            <person name="Tripathy S."/>
        </authorList>
    </citation>
    <scope>NUCLEOTIDE SEQUENCE</scope>
    <source>
        <strain evidence="5">BDU141951</strain>
    </source>
</reference>
<accession>A0A0C1Y6Q1</accession>
<organism evidence="5">
    <name type="scientific">Lyngbya confervoides BDU141951</name>
    <dbReference type="NCBI Taxonomy" id="1574623"/>
    <lineage>
        <taxon>Bacteria</taxon>
        <taxon>Bacillati</taxon>
        <taxon>Cyanobacteriota</taxon>
        <taxon>Cyanophyceae</taxon>
        <taxon>Oscillatoriophycideae</taxon>
        <taxon>Oscillatoriales</taxon>
        <taxon>Microcoleaceae</taxon>
        <taxon>Lyngbya</taxon>
    </lineage>
</organism>